<reference evidence="9" key="2">
    <citation type="submission" date="2011-03" db="EMBL/GenBank/DDBJ databases">
        <title>The complete genome of Desulfobacca acetoxidans DSM 11109.</title>
        <authorList>
            <consortium name="US DOE Joint Genome Institute (JGI-PGF)"/>
            <person name="Lucas S."/>
            <person name="Copeland A."/>
            <person name="Lapidus A."/>
            <person name="Bruce D."/>
            <person name="Goodwin L."/>
            <person name="Pitluck S."/>
            <person name="Peters L."/>
            <person name="Kyrpides N."/>
            <person name="Mavromatis K."/>
            <person name="Ivanova N."/>
            <person name="Ovchinnikova G."/>
            <person name="Teshima H."/>
            <person name="Detter J.C."/>
            <person name="Han C."/>
            <person name="Land M."/>
            <person name="Hauser L."/>
            <person name="Markowitz V."/>
            <person name="Cheng J.-F."/>
            <person name="Hugenholtz P."/>
            <person name="Woyke T."/>
            <person name="Wu D."/>
            <person name="Spring S."/>
            <person name="Schueler E."/>
            <person name="Brambilla E."/>
            <person name="Klenk H.-P."/>
            <person name="Eisen J.A."/>
        </authorList>
    </citation>
    <scope>NUCLEOTIDE SEQUENCE [LARGE SCALE GENOMIC DNA]</scope>
    <source>
        <strain evidence="9">ATCC 700848 / DSM 11109 / ASRB2</strain>
    </source>
</reference>
<evidence type="ECO:0000256" key="5">
    <source>
        <dbReference type="ARBA" id="ARBA00023014"/>
    </source>
</evidence>
<dbReference type="PROSITE" id="PS51379">
    <property type="entry name" value="4FE4S_FER_2"/>
    <property type="match status" value="1"/>
</dbReference>
<name>F2NGA7_DESAR</name>
<evidence type="ECO:0000256" key="1">
    <source>
        <dbReference type="ARBA" id="ARBA00022485"/>
    </source>
</evidence>
<dbReference type="EC" id="1.1.99.14" evidence="6"/>
<evidence type="ECO:0000313" key="9">
    <source>
        <dbReference type="Proteomes" id="UP000000483"/>
    </source>
</evidence>
<keyword evidence="6" id="KW-0813">Transport</keyword>
<dbReference type="RefSeq" id="WP_013705633.1">
    <property type="nucleotide sequence ID" value="NC_015388.1"/>
</dbReference>
<dbReference type="InterPro" id="IPR004017">
    <property type="entry name" value="Cys_rich_dom"/>
</dbReference>
<evidence type="ECO:0000259" key="7">
    <source>
        <dbReference type="PROSITE" id="PS51379"/>
    </source>
</evidence>
<keyword evidence="9" id="KW-1185">Reference proteome</keyword>
<keyword evidence="4 6" id="KW-0408">Iron</keyword>
<dbReference type="eggNOG" id="COG0247">
    <property type="taxonomic scope" value="Bacteria"/>
</dbReference>
<dbReference type="Gene3D" id="1.10.1060.10">
    <property type="entry name" value="Alpha-helical ferredoxin"/>
    <property type="match status" value="1"/>
</dbReference>
<dbReference type="SUPFAM" id="SSF46548">
    <property type="entry name" value="alpha-helical ferredoxin"/>
    <property type="match status" value="1"/>
</dbReference>
<gene>
    <name evidence="8" type="ordered locus">Desac_0637</name>
</gene>
<comment type="function">
    <text evidence="6">Component of a complex that catalyzes the oxidation of glycolate to glyoxylate.</text>
</comment>
<dbReference type="GO" id="GO:0046872">
    <property type="term" value="F:metal ion binding"/>
    <property type="evidence" value="ECO:0007669"/>
    <property type="project" value="UniProtKB-UniRule"/>
</dbReference>
<proteinExistence type="predicted"/>
<dbReference type="GO" id="GO:0051539">
    <property type="term" value="F:4 iron, 4 sulfur cluster binding"/>
    <property type="evidence" value="ECO:0007669"/>
    <property type="project" value="UniProtKB-UniRule"/>
</dbReference>
<keyword evidence="1 6" id="KW-0004">4Fe-4S</keyword>
<dbReference type="AlphaFoldDB" id="F2NGA7"/>
<dbReference type="KEGG" id="dao:Desac_0637"/>
<evidence type="ECO:0000256" key="6">
    <source>
        <dbReference type="PIRNR" id="PIRNR000139"/>
    </source>
</evidence>
<evidence type="ECO:0000313" key="8">
    <source>
        <dbReference type="EMBL" id="AEB08520.1"/>
    </source>
</evidence>
<protein>
    <recommendedName>
        <fullName evidence="6">Glycolate oxidase iron-sulfur subunit</fullName>
        <ecNumber evidence="6">1.1.99.14</ecNumber>
    </recommendedName>
</protein>
<sequence>MTSDFSQTLKAATACIRCGACMEVCPLYQKTGREAAVARGKLSLLQAFLGGTLSPSGRLLEILEYCLLCGACVERCTAKIPIPDLVKAGRAEIYDRLGHNWSPNLALAHLSLHADRLLPALNASSSLLPRLISLLGRKSGLLYRLWPSLAGLVERLPQPASQPLTNLVPDFLPSAGKQKIAFFIGCGLQALFPQAGLAFLKICQRLGIEVIIPKQQNCCGLLATSVGDLKTARLLGRNVIRQFAGLKVDYLVTACASCSYQLKRLDRLFPDSLEREQAGSLALKVKEASEYLADLERLDHLHFPARVPSTSVVFHDPCHGRRGQQIVRQPRQVLAARPRLELREPHSPVACCGQGGLFGICHPDMGKAIGLDALASYQQTGADLLATSCSGCLVQLMSLTTPALPVRHFLEILAEALE</sequence>
<evidence type="ECO:0000256" key="2">
    <source>
        <dbReference type="ARBA" id="ARBA00022723"/>
    </source>
</evidence>
<keyword evidence="6" id="KW-0249">Electron transport</keyword>
<keyword evidence="3" id="KW-0677">Repeat</keyword>
<dbReference type="PANTHER" id="PTHR32479:SF20">
    <property type="entry name" value="GLYCOLATE OXIDASE IRON-SULFUR SUBUNIT"/>
    <property type="match status" value="1"/>
</dbReference>
<dbReference type="EMBL" id="CP002629">
    <property type="protein sequence ID" value="AEB08520.1"/>
    <property type="molecule type" value="Genomic_DNA"/>
</dbReference>
<dbReference type="InterPro" id="IPR012257">
    <property type="entry name" value="Glc_ox_4Fe-4S"/>
</dbReference>
<dbReference type="HOGENOM" id="CLU_023081_0_1_7"/>
<dbReference type="InterPro" id="IPR009051">
    <property type="entry name" value="Helical_ferredxn"/>
</dbReference>
<dbReference type="Proteomes" id="UP000000483">
    <property type="component" value="Chromosome"/>
</dbReference>
<evidence type="ECO:0000256" key="4">
    <source>
        <dbReference type="ARBA" id="ARBA00023004"/>
    </source>
</evidence>
<dbReference type="GO" id="GO:0019154">
    <property type="term" value="F:glycolate dehydrogenase activity"/>
    <property type="evidence" value="ECO:0007669"/>
    <property type="project" value="UniProtKB-EC"/>
</dbReference>
<dbReference type="Pfam" id="PF02754">
    <property type="entry name" value="CCG"/>
    <property type="match status" value="2"/>
</dbReference>
<comment type="catalytic activity">
    <reaction evidence="6">
        <text>glycolate + A = glyoxylate + AH2</text>
        <dbReference type="Rhea" id="RHEA:21264"/>
        <dbReference type="ChEBI" id="CHEBI:13193"/>
        <dbReference type="ChEBI" id="CHEBI:17499"/>
        <dbReference type="ChEBI" id="CHEBI:29805"/>
        <dbReference type="ChEBI" id="CHEBI:36655"/>
        <dbReference type="EC" id="1.1.99.14"/>
    </reaction>
</comment>
<feature type="domain" description="4Fe-4S ferredoxin-type" evidence="7">
    <location>
        <begin position="5"/>
        <end position="35"/>
    </location>
</feature>
<comment type="cofactor">
    <cofactor evidence="6">
        <name>[4Fe-4S] cluster</name>
        <dbReference type="ChEBI" id="CHEBI:49883"/>
    </cofactor>
    <text evidence="6">Binds 2 [4Fe-4S] clusters.</text>
</comment>
<dbReference type="PANTHER" id="PTHR32479">
    <property type="entry name" value="GLYCOLATE OXIDASE IRON-SULFUR SUBUNIT"/>
    <property type="match status" value="1"/>
</dbReference>
<organism evidence="8 9">
    <name type="scientific">Desulfobacca acetoxidans (strain ATCC 700848 / DSM 11109 / ASRB2)</name>
    <dbReference type="NCBI Taxonomy" id="880072"/>
    <lineage>
        <taxon>Bacteria</taxon>
        <taxon>Pseudomonadati</taxon>
        <taxon>Thermodesulfobacteriota</taxon>
        <taxon>Desulfobaccia</taxon>
        <taxon>Desulfobaccales</taxon>
        <taxon>Desulfobaccaceae</taxon>
        <taxon>Desulfobacca</taxon>
    </lineage>
</organism>
<keyword evidence="2 6" id="KW-0479">Metal-binding</keyword>
<dbReference type="InterPro" id="IPR017896">
    <property type="entry name" value="4Fe4S_Fe-S-bd"/>
</dbReference>
<dbReference type="STRING" id="880072.Desac_0637"/>
<dbReference type="Pfam" id="PF13183">
    <property type="entry name" value="Fer4_8"/>
    <property type="match status" value="1"/>
</dbReference>
<accession>F2NGA7</accession>
<comment type="catalytic activity">
    <reaction evidence="6">
        <text>(R)-lactate + A = pyruvate + AH2</text>
        <dbReference type="Rhea" id="RHEA:15089"/>
        <dbReference type="ChEBI" id="CHEBI:13193"/>
        <dbReference type="ChEBI" id="CHEBI:15361"/>
        <dbReference type="ChEBI" id="CHEBI:16004"/>
        <dbReference type="ChEBI" id="CHEBI:17499"/>
    </reaction>
</comment>
<keyword evidence="5 6" id="KW-0411">Iron-sulfur</keyword>
<dbReference type="PIRSF" id="PIRSF000139">
    <property type="entry name" value="Glc_ox_4Fe-4S"/>
    <property type="match status" value="1"/>
</dbReference>
<reference evidence="8 9" key="1">
    <citation type="journal article" date="2011" name="Stand. Genomic Sci.">
        <title>Complete genome sequence of the acetate-degrading sulfate reducer Desulfobacca acetoxidans type strain (ASRB2).</title>
        <authorList>
            <person name="Goker M."/>
            <person name="Teshima H."/>
            <person name="Lapidus A."/>
            <person name="Nolan M."/>
            <person name="Lucas S."/>
            <person name="Hammon N."/>
            <person name="Deshpande S."/>
            <person name="Cheng J.F."/>
            <person name="Tapia R."/>
            <person name="Han C."/>
            <person name="Goodwin L."/>
            <person name="Pitluck S."/>
            <person name="Huntemann M."/>
            <person name="Liolios K."/>
            <person name="Ivanova N."/>
            <person name="Pagani I."/>
            <person name="Mavromatis K."/>
            <person name="Ovchinikova G."/>
            <person name="Pati A."/>
            <person name="Chen A."/>
            <person name="Palaniappan K."/>
            <person name="Land M."/>
            <person name="Hauser L."/>
            <person name="Brambilla E.M."/>
            <person name="Rohde M."/>
            <person name="Spring S."/>
            <person name="Detter J.C."/>
            <person name="Woyke T."/>
            <person name="Bristow J."/>
            <person name="Eisen J.A."/>
            <person name="Markowitz V."/>
            <person name="Hugenholtz P."/>
            <person name="Kyrpides N.C."/>
            <person name="Klenk H.P."/>
        </authorList>
    </citation>
    <scope>NUCLEOTIDE SEQUENCE [LARGE SCALE GENOMIC DNA]</scope>
    <source>
        <strain evidence="9">ATCC 700848 / DSM 11109 / ASRB2</strain>
    </source>
</reference>
<evidence type="ECO:0000256" key="3">
    <source>
        <dbReference type="ARBA" id="ARBA00022737"/>
    </source>
</evidence>